<dbReference type="PRINTS" id="PR00080">
    <property type="entry name" value="SDRFAMILY"/>
</dbReference>
<dbReference type="VEuPathDB" id="FungiDB:AB675_11409"/>
<dbReference type="Pfam" id="PF00106">
    <property type="entry name" value="adh_short"/>
    <property type="match status" value="1"/>
</dbReference>
<dbReference type="GeneID" id="28732133"/>
<protein>
    <submittedName>
        <fullName evidence="4">Putative oxido</fullName>
    </submittedName>
</protein>
<dbReference type="AlphaFoldDB" id="A0A0N0NM61"/>
<organism evidence="4 5">
    <name type="scientific">Cyphellophora attinorum</name>
    <dbReference type="NCBI Taxonomy" id="1664694"/>
    <lineage>
        <taxon>Eukaryota</taxon>
        <taxon>Fungi</taxon>
        <taxon>Dikarya</taxon>
        <taxon>Ascomycota</taxon>
        <taxon>Pezizomycotina</taxon>
        <taxon>Eurotiomycetes</taxon>
        <taxon>Chaetothyriomycetidae</taxon>
        <taxon>Chaetothyriales</taxon>
        <taxon>Cyphellophoraceae</taxon>
        <taxon>Cyphellophora</taxon>
    </lineage>
</organism>
<accession>A0A0N0NM61</accession>
<evidence type="ECO:0000313" key="5">
    <source>
        <dbReference type="Proteomes" id="UP000038010"/>
    </source>
</evidence>
<dbReference type="PANTHER" id="PTHR44229:SF4">
    <property type="entry name" value="15-HYDROXYPROSTAGLANDIN DEHYDROGENASE [NAD(+)]"/>
    <property type="match status" value="1"/>
</dbReference>
<dbReference type="STRING" id="1664694.A0A0N0NM61"/>
<dbReference type="GO" id="GO:0005737">
    <property type="term" value="C:cytoplasm"/>
    <property type="evidence" value="ECO:0007669"/>
    <property type="project" value="TreeGrafter"/>
</dbReference>
<dbReference type="InterPro" id="IPR002347">
    <property type="entry name" value="SDR_fam"/>
</dbReference>
<evidence type="ECO:0000256" key="1">
    <source>
        <dbReference type="ARBA" id="ARBA00006484"/>
    </source>
</evidence>
<comment type="similarity">
    <text evidence="1 3">Belongs to the short-chain dehydrogenases/reductases (SDR) family.</text>
</comment>
<name>A0A0N0NM61_9EURO</name>
<dbReference type="InterPro" id="IPR036291">
    <property type="entry name" value="NAD(P)-bd_dom_sf"/>
</dbReference>
<evidence type="ECO:0000313" key="4">
    <source>
        <dbReference type="EMBL" id="KPI40081.1"/>
    </source>
</evidence>
<gene>
    <name evidence="4" type="ORF">AB675_11409</name>
</gene>
<dbReference type="PANTHER" id="PTHR44229">
    <property type="entry name" value="15-HYDROXYPROSTAGLANDIN DEHYDROGENASE [NAD(+)]"/>
    <property type="match status" value="1"/>
</dbReference>
<dbReference type="RefSeq" id="XP_018000044.1">
    <property type="nucleotide sequence ID" value="XM_018140253.1"/>
</dbReference>
<proteinExistence type="inferred from homology"/>
<dbReference type="Gene3D" id="3.40.50.720">
    <property type="entry name" value="NAD(P)-binding Rossmann-like Domain"/>
    <property type="match status" value="1"/>
</dbReference>
<dbReference type="EMBL" id="LFJN01000013">
    <property type="protein sequence ID" value="KPI40081.1"/>
    <property type="molecule type" value="Genomic_DNA"/>
</dbReference>
<comment type="caution">
    <text evidence="4">The sequence shown here is derived from an EMBL/GenBank/DDBJ whole genome shotgun (WGS) entry which is preliminary data.</text>
</comment>
<dbReference type="Proteomes" id="UP000038010">
    <property type="component" value="Unassembled WGS sequence"/>
</dbReference>
<reference evidence="4 5" key="1">
    <citation type="submission" date="2015-06" db="EMBL/GenBank/DDBJ databases">
        <title>Draft genome of the ant-associated black yeast Phialophora attae CBS 131958.</title>
        <authorList>
            <person name="Moreno L.F."/>
            <person name="Stielow B.J."/>
            <person name="de Hoog S."/>
            <person name="Vicente V.A."/>
            <person name="Weiss V.A."/>
            <person name="de Vries M."/>
            <person name="Cruz L.M."/>
            <person name="Souza E.M."/>
        </authorList>
    </citation>
    <scope>NUCLEOTIDE SEQUENCE [LARGE SCALE GENOMIC DNA]</scope>
    <source>
        <strain evidence="4 5">CBS 131958</strain>
    </source>
</reference>
<keyword evidence="5" id="KW-1185">Reference proteome</keyword>
<dbReference type="OrthoDB" id="37659at2759"/>
<dbReference type="GO" id="GO:0016616">
    <property type="term" value="F:oxidoreductase activity, acting on the CH-OH group of donors, NAD or NADP as acceptor"/>
    <property type="evidence" value="ECO:0007669"/>
    <property type="project" value="TreeGrafter"/>
</dbReference>
<dbReference type="SUPFAM" id="SSF51735">
    <property type="entry name" value="NAD(P)-binding Rossmann-fold domains"/>
    <property type="match status" value="1"/>
</dbReference>
<sequence>MPFSNTAFTITQEQLKTPTKKTALITGGSSGIGLHTAILLHSLGNNIVLIDRQPPSTTAPEPSKAPQSLLSSSRFLFHRADITSWVEQRAGFEAAIKKFGKIDLVYVNAGIAEYGDQFFKEELEPSTKLLKEPDRRVIDIDLQAADDTVRLAIHYLRRNGKDTGGSIVMTASLAGYLASAGAPLYSAAKHGVVGLMRALKNDTATLGIACSVVAPAITLTPIISGRKEGQSLQDWAEKMRAQGVPINSPEEIARAVVWLFGQGMGGNGKGLLVQAGKVADLEAGIAKTRGQWMGEEMLALFRGGRQAPLFPNKL</sequence>
<keyword evidence="2" id="KW-0560">Oxidoreductase</keyword>
<evidence type="ECO:0000256" key="3">
    <source>
        <dbReference type="RuleBase" id="RU000363"/>
    </source>
</evidence>
<dbReference type="PRINTS" id="PR00081">
    <property type="entry name" value="GDHRDH"/>
</dbReference>
<evidence type="ECO:0000256" key="2">
    <source>
        <dbReference type="ARBA" id="ARBA00023002"/>
    </source>
</evidence>